<comment type="caution">
    <text evidence="1">The sequence shown here is derived from an EMBL/GenBank/DDBJ whole genome shotgun (WGS) entry which is preliminary data.</text>
</comment>
<proteinExistence type="predicted"/>
<name>A0A1W0WL59_HYPEX</name>
<protein>
    <recommendedName>
        <fullName evidence="3">Receptor ligand binding region domain-containing protein</fullName>
    </recommendedName>
</protein>
<dbReference type="Proteomes" id="UP000192578">
    <property type="component" value="Unassembled WGS sequence"/>
</dbReference>
<gene>
    <name evidence="1" type="ORF">BV898_09993</name>
</gene>
<keyword evidence="2" id="KW-1185">Reference proteome</keyword>
<accession>A0A1W0WL59</accession>
<evidence type="ECO:0000313" key="1">
    <source>
        <dbReference type="EMBL" id="OQV15897.1"/>
    </source>
</evidence>
<dbReference type="Gene3D" id="3.40.50.2300">
    <property type="match status" value="1"/>
</dbReference>
<dbReference type="EMBL" id="MTYJ01000081">
    <property type="protein sequence ID" value="OQV15897.1"/>
    <property type="molecule type" value="Genomic_DNA"/>
</dbReference>
<dbReference type="AlphaFoldDB" id="A0A1W0WL59"/>
<reference evidence="2" key="1">
    <citation type="submission" date="2017-01" db="EMBL/GenBank/DDBJ databases">
        <title>Comparative genomics of anhydrobiosis in the tardigrade Hypsibius dujardini.</title>
        <authorList>
            <person name="Yoshida Y."/>
            <person name="Koutsovoulos G."/>
            <person name="Laetsch D."/>
            <person name="Stevens L."/>
            <person name="Kumar S."/>
            <person name="Horikawa D."/>
            <person name="Ishino K."/>
            <person name="Komine S."/>
            <person name="Tomita M."/>
            <person name="Blaxter M."/>
            <person name="Arakawa K."/>
        </authorList>
    </citation>
    <scope>NUCLEOTIDE SEQUENCE [LARGE SCALE GENOMIC DNA]</scope>
    <source>
        <strain evidence="2">Z151</strain>
    </source>
</reference>
<evidence type="ECO:0000313" key="2">
    <source>
        <dbReference type="Proteomes" id="UP000192578"/>
    </source>
</evidence>
<organism evidence="1 2">
    <name type="scientific">Hypsibius exemplaris</name>
    <name type="common">Freshwater tardigrade</name>
    <dbReference type="NCBI Taxonomy" id="2072580"/>
    <lineage>
        <taxon>Eukaryota</taxon>
        <taxon>Metazoa</taxon>
        <taxon>Ecdysozoa</taxon>
        <taxon>Tardigrada</taxon>
        <taxon>Eutardigrada</taxon>
        <taxon>Parachela</taxon>
        <taxon>Hypsibioidea</taxon>
        <taxon>Hypsibiidae</taxon>
        <taxon>Hypsibius</taxon>
    </lineage>
</organism>
<evidence type="ECO:0008006" key="3">
    <source>
        <dbReference type="Google" id="ProtNLM"/>
    </source>
</evidence>
<sequence length="142" mass="15436">MSLVYNRSLAVLIVTFVHCPPTTPNTTRPITVEMISLAMYHVIIAGALPLTGPGFDMAMSDLQARRRGNSSRPFDLRFTYLFDVSFRTCADFAAGADLLLAANYYTRTKMADVTVFISPGCGSDAVSIAKFGAAWNELVIST</sequence>